<dbReference type="Gene3D" id="3.40.50.12780">
    <property type="entry name" value="N-terminal domain of ligase-like"/>
    <property type="match status" value="1"/>
</dbReference>
<dbReference type="InParanoid" id="A0A165F0N6"/>
<dbReference type="InterPro" id="IPR000873">
    <property type="entry name" value="AMP-dep_synth/lig_dom"/>
</dbReference>
<dbReference type="OrthoDB" id="10253115at2759"/>
<sequence>MAEPAAALIVPGFIPTPASVPPSHVVYRRPVPKNQPVWQTPLDPVNFLLRAALVYPKKIALAHLDVPYPVSYTYDVWTQRIQNLAYALLEAGIKPGDRVAVIAPNCPMIADAHHGILAARAIITPLNYRLTKGEIAYILEHSGAKLILCDHEFTHLLPEKHARVIISNDTGREGDPYEDFLLSGRRFSQERGWPGLPIEPDENAGSCLCYTASLLPSIGRQPKGVLTTFRGSYLAAVANAYETKMDLYSIYLWILPMFHACGWTYPWAITFSFGSQVTLRTVNYTQIWKHFKHSRITHYCAAPTVQIGIVNAPEASHVEQPLRAIIAGAAPTAHLIGSLEKIGISVSHVYGLTETYGPFTISYNRPEYKDLTLEERAVFYARQGHGFATSDEVRVVKHDSDSKDLVDIPKDGIVLGEIATRGNIVMKEYFRDPKATEEAFRGGYFHSGDLAVWHPDGSVAVQDRSKDLIISGGENASSLAIEQVLSKFPPVLEATVVARPHPKWGERPMAFVILLPREEANWKGKENEFEAEIKAFARKSLPGFAVPEWVSIVKELPKTSTGKIQKNVLRSRLAKL</sequence>
<dbReference type="PANTHER" id="PTHR43859">
    <property type="entry name" value="ACYL-ACTIVATING ENZYME"/>
    <property type="match status" value="1"/>
</dbReference>
<dbReference type="Pfam" id="PF00501">
    <property type="entry name" value="AMP-binding"/>
    <property type="match status" value="1"/>
</dbReference>
<dbReference type="Pfam" id="PF13193">
    <property type="entry name" value="AMP-binding_C"/>
    <property type="match status" value="1"/>
</dbReference>
<feature type="domain" description="AMP-dependent synthetase/ligase" evidence="5">
    <location>
        <begin position="50"/>
        <end position="430"/>
    </location>
</feature>
<dbReference type="Proteomes" id="UP000076842">
    <property type="component" value="Unassembled WGS sequence"/>
</dbReference>
<dbReference type="Gene3D" id="3.30.300.30">
    <property type="match status" value="1"/>
</dbReference>
<dbReference type="InterPro" id="IPR042099">
    <property type="entry name" value="ANL_N_sf"/>
</dbReference>
<keyword evidence="8" id="KW-1185">Reference proteome</keyword>
<evidence type="ECO:0000256" key="1">
    <source>
        <dbReference type="ARBA" id="ARBA00006432"/>
    </source>
</evidence>
<keyword evidence="4" id="KW-0443">Lipid metabolism</keyword>
<name>A0A165F0N6_9BASI</name>
<evidence type="ECO:0000259" key="6">
    <source>
        <dbReference type="Pfam" id="PF13193"/>
    </source>
</evidence>
<dbReference type="InterPro" id="IPR025110">
    <property type="entry name" value="AMP-bd_C"/>
</dbReference>
<keyword evidence="3" id="KW-0276">Fatty acid metabolism</keyword>
<organism evidence="7 8">
    <name type="scientific">Calocera cornea HHB12733</name>
    <dbReference type="NCBI Taxonomy" id="1353952"/>
    <lineage>
        <taxon>Eukaryota</taxon>
        <taxon>Fungi</taxon>
        <taxon>Dikarya</taxon>
        <taxon>Basidiomycota</taxon>
        <taxon>Agaricomycotina</taxon>
        <taxon>Dacrymycetes</taxon>
        <taxon>Dacrymycetales</taxon>
        <taxon>Dacrymycetaceae</taxon>
        <taxon>Calocera</taxon>
    </lineage>
</organism>
<proteinExistence type="inferred from homology"/>
<feature type="domain" description="AMP-binding enzyme C-terminal" evidence="6">
    <location>
        <begin position="481"/>
        <end position="563"/>
    </location>
</feature>
<reference evidence="7 8" key="1">
    <citation type="journal article" date="2016" name="Mol. Biol. Evol.">
        <title>Comparative Genomics of Early-Diverging Mushroom-Forming Fungi Provides Insights into the Origins of Lignocellulose Decay Capabilities.</title>
        <authorList>
            <person name="Nagy L.G."/>
            <person name="Riley R."/>
            <person name="Tritt A."/>
            <person name="Adam C."/>
            <person name="Daum C."/>
            <person name="Floudas D."/>
            <person name="Sun H."/>
            <person name="Yadav J.S."/>
            <person name="Pangilinan J."/>
            <person name="Larsson K.H."/>
            <person name="Matsuura K."/>
            <person name="Barry K."/>
            <person name="Labutti K."/>
            <person name="Kuo R."/>
            <person name="Ohm R.A."/>
            <person name="Bhattacharya S.S."/>
            <person name="Shirouzu T."/>
            <person name="Yoshinaga Y."/>
            <person name="Martin F.M."/>
            <person name="Grigoriev I.V."/>
            <person name="Hibbett D.S."/>
        </authorList>
    </citation>
    <scope>NUCLEOTIDE SEQUENCE [LARGE SCALE GENOMIC DNA]</scope>
    <source>
        <strain evidence="7 8">HHB12733</strain>
    </source>
</reference>
<dbReference type="SUPFAM" id="SSF56801">
    <property type="entry name" value="Acetyl-CoA synthetase-like"/>
    <property type="match status" value="1"/>
</dbReference>
<dbReference type="STRING" id="1353952.A0A165F0N6"/>
<protein>
    <submittedName>
        <fullName evidence="7">AMP-dependent synthetase and ligase</fullName>
    </submittedName>
</protein>
<comment type="similarity">
    <text evidence="1">Belongs to the ATP-dependent AMP-binding enzyme family.</text>
</comment>
<evidence type="ECO:0000259" key="5">
    <source>
        <dbReference type="Pfam" id="PF00501"/>
    </source>
</evidence>
<dbReference type="InterPro" id="IPR045851">
    <property type="entry name" value="AMP-bd_C_sf"/>
</dbReference>
<dbReference type="GO" id="GO:0016874">
    <property type="term" value="F:ligase activity"/>
    <property type="evidence" value="ECO:0007669"/>
    <property type="project" value="UniProtKB-KW"/>
</dbReference>
<keyword evidence="2 7" id="KW-0436">Ligase</keyword>
<evidence type="ECO:0000256" key="3">
    <source>
        <dbReference type="ARBA" id="ARBA00022832"/>
    </source>
</evidence>
<dbReference type="GO" id="GO:0006631">
    <property type="term" value="P:fatty acid metabolic process"/>
    <property type="evidence" value="ECO:0007669"/>
    <property type="project" value="UniProtKB-KW"/>
</dbReference>
<evidence type="ECO:0000313" key="7">
    <source>
        <dbReference type="EMBL" id="KZT55938.1"/>
    </source>
</evidence>
<accession>A0A165F0N6</accession>
<dbReference type="PANTHER" id="PTHR43859:SF4">
    <property type="entry name" value="BUTANOATE--COA LIGASE AAE1-RELATED"/>
    <property type="match status" value="1"/>
</dbReference>
<evidence type="ECO:0000256" key="2">
    <source>
        <dbReference type="ARBA" id="ARBA00022598"/>
    </source>
</evidence>
<evidence type="ECO:0000256" key="4">
    <source>
        <dbReference type="ARBA" id="ARBA00023098"/>
    </source>
</evidence>
<evidence type="ECO:0000313" key="8">
    <source>
        <dbReference type="Proteomes" id="UP000076842"/>
    </source>
</evidence>
<gene>
    <name evidence="7" type="ORF">CALCODRAFT_524451</name>
</gene>
<dbReference type="AlphaFoldDB" id="A0A165F0N6"/>
<dbReference type="EMBL" id="KV423986">
    <property type="protein sequence ID" value="KZT55938.1"/>
    <property type="molecule type" value="Genomic_DNA"/>
</dbReference>